<dbReference type="PRINTS" id="PR00237">
    <property type="entry name" value="GPCRRHODOPSN"/>
</dbReference>
<dbReference type="GO" id="GO:0043005">
    <property type="term" value="C:neuron projection"/>
    <property type="evidence" value="ECO:0007669"/>
    <property type="project" value="TreeGrafter"/>
</dbReference>
<feature type="transmembrane region" description="Helical" evidence="10">
    <location>
        <begin position="23"/>
        <end position="51"/>
    </location>
</feature>
<evidence type="ECO:0000256" key="1">
    <source>
        <dbReference type="ARBA" id="ARBA00004141"/>
    </source>
</evidence>
<keyword evidence="4 10" id="KW-1133">Transmembrane helix</keyword>
<evidence type="ECO:0000256" key="7">
    <source>
        <dbReference type="ARBA" id="ARBA00023170"/>
    </source>
</evidence>
<feature type="transmembrane region" description="Helical" evidence="10">
    <location>
        <begin position="188"/>
        <end position="215"/>
    </location>
</feature>
<dbReference type="GO" id="GO:0042923">
    <property type="term" value="F:neuropeptide binding"/>
    <property type="evidence" value="ECO:0007669"/>
    <property type="project" value="TreeGrafter"/>
</dbReference>
<evidence type="ECO:0000256" key="8">
    <source>
        <dbReference type="ARBA" id="ARBA00023224"/>
    </source>
</evidence>
<evidence type="ECO:0000256" key="10">
    <source>
        <dbReference type="SAM" id="Phobius"/>
    </source>
</evidence>
<keyword evidence="7 9" id="KW-0675">Receptor</keyword>
<dbReference type="InterPro" id="IPR000611">
    <property type="entry name" value="NPY_rcpt"/>
</dbReference>
<dbReference type="Proteomes" id="UP000887575">
    <property type="component" value="Unassembled WGS sequence"/>
</dbReference>
<evidence type="ECO:0000259" key="11">
    <source>
        <dbReference type="PROSITE" id="PS50262"/>
    </source>
</evidence>
<dbReference type="InterPro" id="IPR017452">
    <property type="entry name" value="GPCR_Rhodpsn_7TM"/>
</dbReference>
<keyword evidence="8 9" id="KW-0807">Transducer</keyword>
<comment type="similarity">
    <text evidence="2 9">Belongs to the G-protein coupled receptor 1 family.</text>
</comment>
<accession>A0AAF3FNL1</accession>
<comment type="subcellular location">
    <subcellularLocation>
        <location evidence="1">Membrane</location>
        <topology evidence="1">Multi-pass membrane protein</topology>
    </subcellularLocation>
</comment>
<dbReference type="SMART" id="SM01381">
    <property type="entry name" value="7TM_GPCR_Srsx"/>
    <property type="match status" value="1"/>
</dbReference>
<feature type="transmembrane region" description="Helical" evidence="10">
    <location>
        <begin position="306"/>
        <end position="330"/>
    </location>
</feature>
<keyword evidence="6 10" id="KW-0472">Membrane</keyword>
<protein>
    <recommendedName>
        <fullName evidence="11">G-protein coupled receptors family 1 profile domain-containing protein</fullName>
    </recommendedName>
</protein>
<dbReference type="GO" id="GO:0005886">
    <property type="term" value="C:plasma membrane"/>
    <property type="evidence" value="ECO:0007669"/>
    <property type="project" value="TreeGrafter"/>
</dbReference>
<dbReference type="WBParaSite" id="MBELARI_LOCUS8784">
    <property type="protein sequence ID" value="MBELARI_LOCUS8784"/>
    <property type="gene ID" value="MBELARI_LOCUS8784"/>
</dbReference>
<proteinExistence type="inferred from homology"/>
<evidence type="ECO:0000256" key="3">
    <source>
        <dbReference type="ARBA" id="ARBA00022692"/>
    </source>
</evidence>
<evidence type="ECO:0000313" key="13">
    <source>
        <dbReference type="WBParaSite" id="MBELARI_LOCUS8784"/>
    </source>
</evidence>
<evidence type="ECO:0000256" key="2">
    <source>
        <dbReference type="ARBA" id="ARBA00010663"/>
    </source>
</evidence>
<dbReference type="CDD" id="cd15203">
    <property type="entry name" value="7tmA_NPYR-like"/>
    <property type="match status" value="1"/>
</dbReference>
<dbReference type="SUPFAM" id="SSF81321">
    <property type="entry name" value="Family A G protein-coupled receptor-like"/>
    <property type="match status" value="1"/>
</dbReference>
<feature type="transmembrane region" description="Helical" evidence="10">
    <location>
        <begin position="100"/>
        <end position="121"/>
    </location>
</feature>
<organism evidence="12 13">
    <name type="scientific">Mesorhabditis belari</name>
    <dbReference type="NCBI Taxonomy" id="2138241"/>
    <lineage>
        <taxon>Eukaryota</taxon>
        <taxon>Metazoa</taxon>
        <taxon>Ecdysozoa</taxon>
        <taxon>Nematoda</taxon>
        <taxon>Chromadorea</taxon>
        <taxon>Rhabditida</taxon>
        <taxon>Rhabditina</taxon>
        <taxon>Rhabditomorpha</taxon>
        <taxon>Rhabditoidea</taxon>
        <taxon>Rhabditidae</taxon>
        <taxon>Mesorhabditinae</taxon>
        <taxon>Mesorhabditis</taxon>
    </lineage>
</organism>
<name>A0AAF3FNL1_9BILA</name>
<keyword evidence="3 9" id="KW-0812">Transmembrane</keyword>
<dbReference type="PROSITE" id="PS50262">
    <property type="entry name" value="G_PROTEIN_RECEP_F1_2"/>
    <property type="match status" value="1"/>
</dbReference>
<dbReference type="InterPro" id="IPR000276">
    <property type="entry name" value="GPCR_Rhodpsn"/>
</dbReference>
<keyword evidence="5 9" id="KW-0297">G-protein coupled receptor</keyword>
<feature type="transmembrane region" description="Helical" evidence="10">
    <location>
        <begin position="267"/>
        <end position="286"/>
    </location>
</feature>
<evidence type="ECO:0000313" key="12">
    <source>
        <dbReference type="Proteomes" id="UP000887575"/>
    </source>
</evidence>
<dbReference type="PANTHER" id="PTHR24235:SF9">
    <property type="entry name" value="G-PROTEIN COUPLED RECEPTORS FAMILY 1 PROFILE DOMAIN-CONTAINING PROTEIN"/>
    <property type="match status" value="1"/>
</dbReference>
<sequence length="389" mass="44222">MNSSSSTQCVAISTHPDPTNHPVIVAIFVFIYLNIFTLGLIGNTAVIYLTLKHRHLQTVQNMFILNLALSDVIVCLLSMPFTLVTNIYKVWYFGSPFCHLLPMVQGISIFVSTFSLSAIALDRYNLVVRPHAHPLNTRGACLVAAILWVVSVVVCLPYGWYMEIQTYPGICEEYCSETWPSPDVKRGYALLVLTTQFLLPFATMAVCYYTIFSVLKERCAVKLKKLTERSQLLETSIPQEQIGDGNESFEYQQRLTVVMQQRRTTTILASMVLLFGGTWLPYNLFTLLVDYADTDLFMRETINYEYFFSLVTHSFAMLTIVANPILYAWLNPSFKEILMKTIRRKKSNSDMKYRTSISKSTVKASTIITTSQATPSITTPNRRLEDGYQ</sequence>
<evidence type="ECO:0000256" key="9">
    <source>
        <dbReference type="RuleBase" id="RU000688"/>
    </source>
</evidence>
<dbReference type="GO" id="GO:0004983">
    <property type="term" value="F:neuropeptide Y receptor activity"/>
    <property type="evidence" value="ECO:0007669"/>
    <property type="project" value="InterPro"/>
</dbReference>
<keyword evidence="12" id="KW-1185">Reference proteome</keyword>
<evidence type="ECO:0000256" key="4">
    <source>
        <dbReference type="ARBA" id="ARBA00022989"/>
    </source>
</evidence>
<reference evidence="13" key="1">
    <citation type="submission" date="2024-02" db="UniProtKB">
        <authorList>
            <consortium name="WormBaseParasite"/>
        </authorList>
    </citation>
    <scope>IDENTIFICATION</scope>
</reference>
<dbReference type="PRINTS" id="PR01012">
    <property type="entry name" value="NRPEPTIDEYR"/>
</dbReference>
<feature type="domain" description="G-protein coupled receptors family 1 profile" evidence="11">
    <location>
        <begin position="42"/>
        <end position="327"/>
    </location>
</feature>
<evidence type="ECO:0000256" key="6">
    <source>
        <dbReference type="ARBA" id="ARBA00023136"/>
    </source>
</evidence>
<feature type="transmembrane region" description="Helical" evidence="10">
    <location>
        <begin position="141"/>
        <end position="160"/>
    </location>
</feature>
<feature type="transmembrane region" description="Helical" evidence="10">
    <location>
        <begin position="63"/>
        <end position="88"/>
    </location>
</feature>
<dbReference type="Pfam" id="PF00001">
    <property type="entry name" value="7tm_1"/>
    <property type="match status" value="1"/>
</dbReference>
<dbReference type="AlphaFoldDB" id="A0AAF3FNL1"/>
<dbReference type="PANTHER" id="PTHR24235">
    <property type="entry name" value="NEUROPEPTIDE Y RECEPTOR"/>
    <property type="match status" value="1"/>
</dbReference>
<evidence type="ECO:0000256" key="5">
    <source>
        <dbReference type="ARBA" id="ARBA00023040"/>
    </source>
</evidence>
<dbReference type="Gene3D" id="1.20.1070.10">
    <property type="entry name" value="Rhodopsin 7-helix transmembrane proteins"/>
    <property type="match status" value="1"/>
</dbReference>
<dbReference type="PROSITE" id="PS00237">
    <property type="entry name" value="G_PROTEIN_RECEP_F1_1"/>
    <property type="match status" value="1"/>
</dbReference>